<dbReference type="SMART" id="SM00225">
    <property type="entry name" value="BTB"/>
    <property type="match status" value="2"/>
</dbReference>
<reference evidence="2" key="2">
    <citation type="journal article" date="2023" name="Science">
        <title>Genomic signatures of disease resistance in endangered staghorn corals.</title>
        <authorList>
            <person name="Vollmer S.V."/>
            <person name="Selwyn J.D."/>
            <person name="Despard B.A."/>
            <person name="Roesel C.L."/>
        </authorList>
    </citation>
    <scope>NUCLEOTIDE SEQUENCE</scope>
    <source>
        <strain evidence="2">K2</strain>
    </source>
</reference>
<comment type="caution">
    <text evidence="2">The sequence shown here is derived from an EMBL/GenBank/DDBJ whole genome shotgun (WGS) entry which is preliminary data.</text>
</comment>
<sequence length="481" mass="54103">MQLRFSNPSLSDRQIVKSKEGKSLADSLGVTYAECSSLLNDGVQQALHTAVELAVNNINAPRCFKPSYRGFKMSKKKTSNFDNENKLLPPVLPPAGFAPHVEVLTSSFASEWHTMMSDTGSADVRFLFFDGQHIDAHKTVLITASTIFENIFLNKVTLACKSYADILDDIYWVCDDKDCCPNRIHNEEICIGKGKTVITLHKSLSKNIFMEVLTFLYTGSPDLAGNEDVNFLKEVQSVSIKFQLNWLETYCTNILKGESFLNPSIGTWINDSTGLAAKKLFLNKELQADVKFCVKGSIVFGHKVILKARSEVMAAMLSGAFREGDLNTEINIQDASLESFLALLEYLYTDHAPIEEGNSVEIMVLADRFCLPRLVTLCELYITKKVDRAVQKKVADGTSDVIDLLFTSQAHNAKQLSGWCLHFIATNFSVFENCEEFHLVQGENRDYIDEHRWPPLSYIKAQEEYEMKVKSDRDQSKCSIM</sequence>
<evidence type="ECO:0000313" key="2">
    <source>
        <dbReference type="EMBL" id="KAK2574118.1"/>
    </source>
</evidence>
<reference evidence="2" key="1">
    <citation type="journal article" date="2023" name="G3 (Bethesda)">
        <title>Whole genome assembly and annotation of the endangered Caribbean coral Acropora cervicornis.</title>
        <authorList>
            <person name="Selwyn J.D."/>
            <person name="Vollmer S.V."/>
        </authorList>
    </citation>
    <scope>NUCLEOTIDE SEQUENCE</scope>
    <source>
        <strain evidence="2">K2</strain>
    </source>
</reference>
<dbReference type="Gene3D" id="3.30.710.10">
    <property type="entry name" value="Potassium Channel Kv1.1, Chain A"/>
    <property type="match status" value="2"/>
</dbReference>
<keyword evidence="3" id="KW-1185">Reference proteome</keyword>
<organism evidence="2 3">
    <name type="scientific">Acropora cervicornis</name>
    <name type="common">Staghorn coral</name>
    <dbReference type="NCBI Taxonomy" id="6130"/>
    <lineage>
        <taxon>Eukaryota</taxon>
        <taxon>Metazoa</taxon>
        <taxon>Cnidaria</taxon>
        <taxon>Anthozoa</taxon>
        <taxon>Hexacorallia</taxon>
        <taxon>Scleractinia</taxon>
        <taxon>Astrocoeniina</taxon>
        <taxon>Acroporidae</taxon>
        <taxon>Acropora</taxon>
    </lineage>
</organism>
<dbReference type="InterPro" id="IPR011333">
    <property type="entry name" value="SKP1/BTB/POZ_sf"/>
</dbReference>
<name>A0AAD9R767_ACRCE</name>
<dbReference type="PROSITE" id="PS50097">
    <property type="entry name" value="BTB"/>
    <property type="match status" value="2"/>
</dbReference>
<dbReference type="CDD" id="cd18499">
    <property type="entry name" value="BACK_RHOBTB"/>
    <property type="match status" value="1"/>
</dbReference>
<dbReference type="SUPFAM" id="SSF54695">
    <property type="entry name" value="POZ domain"/>
    <property type="match status" value="2"/>
</dbReference>
<dbReference type="PANTHER" id="PTHR24413">
    <property type="entry name" value="SPECKLE-TYPE POZ PROTEIN"/>
    <property type="match status" value="1"/>
</dbReference>
<dbReference type="AlphaFoldDB" id="A0AAD9R767"/>
<dbReference type="FunFam" id="3.30.710.10:FF:000202">
    <property type="entry name" value="Predicted protein"/>
    <property type="match status" value="1"/>
</dbReference>
<dbReference type="EMBL" id="JARQWQ010000001">
    <property type="protein sequence ID" value="KAK2574118.1"/>
    <property type="molecule type" value="Genomic_DNA"/>
</dbReference>
<protein>
    <submittedName>
        <fullName evidence="2">Rho-related protein racA</fullName>
    </submittedName>
</protein>
<feature type="domain" description="BTB" evidence="1">
    <location>
        <begin position="122"/>
        <end position="225"/>
    </location>
</feature>
<evidence type="ECO:0000313" key="3">
    <source>
        <dbReference type="Proteomes" id="UP001249851"/>
    </source>
</evidence>
<evidence type="ECO:0000259" key="1">
    <source>
        <dbReference type="PROSITE" id="PS50097"/>
    </source>
</evidence>
<proteinExistence type="predicted"/>
<gene>
    <name evidence="2" type="ORF">P5673_000248</name>
</gene>
<dbReference type="InterPro" id="IPR000210">
    <property type="entry name" value="BTB/POZ_dom"/>
</dbReference>
<dbReference type="Pfam" id="PF00651">
    <property type="entry name" value="BTB"/>
    <property type="match status" value="2"/>
</dbReference>
<dbReference type="Proteomes" id="UP001249851">
    <property type="component" value="Unassembled WGS sequence"/>
</dbReference>
<feature type="domain" description="BTB" evidence="1">
    <location>
        <begin position="288"/>
        <end position="356"/>
    </location>
</feature>
<accession>A0AAD9R767</accession>